<protein>
    <submittedName>
        <fullName evidence="2">Putative signal peptide protein</fullName>
    </submittedName>
</protein>
<comment type="caution">
    <text evidence="2">The sequence shown here is derived from an EMBL/GenBank/DDBJ whole genome shotgun (WGS) entry which is preliminary data.</text>
</comment>
<gene>
    <name evidence="2" type="ORF">VP01_66g2</name>
</gene>
<feature type="chain" id="PRO_5005567853" evidence="1">
    <location>
        <begin position="19"/>
        <end position="452"/>
    </location>
</feature>
<dbReference type="Proteomes" id="UP000037035">
    <property type="component" value="Unassembled WGS sequence"/>
</dbReference>
<dbReference type="EMBL" id="LAVV01012051">
    <property type="protein sequence ID" value="KNZ47070.1"/>
    <property type="molecule type" value="Genomic_DNA"/>
</dbReference>
<keyword evidence="1" id="KW-0732">Signal</keyword>
<evidence type="ECO:0000256" key="1">
    <source>
        <dbReference type="SAM" id="SignalP"/>
    </source>
</evidence>
<evidence type="ECO:0000313" key="2">
    <source>
        <dbReference type="EMBL" id="KNZ47070.1"/>
    </source>
</evidence>
<dbReference type="VEuPathDB" id="FungiDB:VP01_66g2"/>
<keyword evidence="3" id="KW-1185">Reference proteome</keyword>
<name>A0A0L6UGZ8_9BASI</name>
<feature type="signal peptide" evidence="1">
    <location>
        <begin position="1"/>
        <end position="18"/>
    </location>
</feature>
<organism evidence="2 3">
    <name type="scientific">Puccinia sorghi</name>
    <dbReference type="NCBI Taxonomy" id="27349"/>
    <lineage>
        <taxon>Eukaryota</taxon>
        <taxon>Fungi</taxon>
        <taxon>Dikarya</taxon>
        <taxon>Basidiomycota</taxon>
        <taxon>Pucciniomycotina</taxon>
        <taxon>Pucciniomycetes</taxon>
        <taxon>Pucciniales</taxon>
        <taxon>Pucciniaceae</taxon>
        <taxon>Puccinia</taxon>
    </lineage>
</organism>
<sequence length="452" mass="52280">MVFLPFFSISSFLFFCMLGPQLRPLFHIVFPLVRNTASLTESDFFLLLTVRKDILVLTRQAHERGPSALEPIKLLTVLVEPKKKAMRLAKPSSLIRMFSVTYHCVTPWVLRYFFPKYEWLVVPTYVLHHGAIFRHTLGHCKEPPRSRETLEDTSGYFFPLSLLKITQINFEAAQSTSNEILSNMIKATLINSKISFAWLLTGGKTQRLVTGLNSPAYKLNPQQVQLGFYIVTYHHVTSGKATKVTLLFPCNQVMTKFKCSDWSKTAESDDQKNQFLKVSKDMLKIPLWGKKHHTEKKEPDPCPQARAFLNLSSFFVFGYPSPLIVLHGFQLKIFVSKSHDEMNFYCCKKNPYCWHTSSYMNWAIALNLMCKCVIFDKLPIGSQVLARCPQHSKQTHKFKKKLICSLTTLIYSTEIYCLSTQQKFIEQWYKIHAMRILWVKIRRATCGQYPGE</sequence>
<evidence type="ECO:0000313" key="3">
    <source>
        <dbReference type="Proteomes" id="UP000037035"/>
    </source>
</evidence>
<reference evidence="2 3" key="1">
    <citation type="submission" date="2015-08" db="EMBL/GenBank/DDBJ databases">
        <title>Next Generation Sequencing and Analysis of the Genome of Puccinia sorghi L Schw, the Causal Agent of Maize Common Rust.</title>
        <authorList>
            <person name="Rochi L."/>
            <person name="Burguener G."/>
            <person name="Darino M."/>
            <person name="Turjanski A."/>
            <person name="Kreff E."/>
            <person name="Dieguez M.J."/>
            <person name="Sacco F."/>
        </authorList>
    </citation>
    <scope>NUCLEOTIDE SEQUENCE [LARGE SCALE GENOMIC DNA]</scope>
    <source>
        <strain evidence="2 3">RO10H11247</strain>
    </source>
</reference>
<dbReference type="AlphaFoldDB" id="A0A0L6UGZ8"/>
<proteinExistence type="predicted"/>
<accession>A0A0L6UGZ8</accession>